<evidence type="ECO:0000313" key="3">
    <source>
        <dbReference type="Proteomes" id="UP000735302"/>
    </source>
</evidence>
<evidence type="ECO:0000313" key="2">
    <source>
        <dbReference type="EMBL" id="GFO37731.1"/>
    </source>
</evidence>
<feature type="compositionally biased region" description="Polar residues" evidence="1">
    <location>
        <begin position="1"/>
        <end position="17"/>
    </location>
</feature>
<accession>A0AAV4D0Y0</accession>
<feature type="region of interest" description="Disordered" evidence="1">
    <location>
        <begin position="1"/>
        <end position="71"/>
    </location>
</feature>
<proteinExistence type="predicted"/>
<evidence type="ECO:0000256" key="1">
    <source>
        <dbReference type="SAM" id="MobiDB-lite"/>
    </source>
</evidence>
<dbReference type="Proteomes" id="UP000735302">
    <property type="component" value="Unassembled WGS sequence"/>
</dbReference>
<dbReference type="AlphaFoldDB" id="A0AAV4D0Y0"/>
<comment type="caution">
    <text evidence="2">The sequence shown here is derived from an EMBL/GenBank/DDBJ whole genome shotgun (WGS) entry which is preliminary data.</text>
</comment>
<sequence length="125" mass="13850">MPNQNVRSRLNSQQLTVTPYEASPQQGDPRLSGPPSVQATGDTARTRDRKVPADHRADSLSTMPPPPPIGLVGQINPSDAYLFYSTNVDRIHLVWFLISNLELAAKADELPLLAKLRFGRSIQYQ</sequence>
<protein>
    <submittedName>
        <fullName evidence="2">Uncharacterized protein</fullName>
    </submittedName>
</protein>
<reference evidence="2 3" key="1">
    <citation type="journal article" date="2021" name="Elife">
        <title>Chloroplast acquisition without the gene transfer in kleptoplastic sea slugs, Plakobranchus ocellatus.</title>
        <authorList>
            <person name="Maeda T."/>
            <person name="Takahashi S."/>
            <person name="Yoshida T."/>
            <person name="Shimamura S."/>
            <person name="Takaki Y."/>
            <person name="Nagai Y."/>
            <person name="Toyoda A."/>
            <person name="Suzuki Y."/>
            <person name="Arimoto A."/>
            <person name="Ishii H."/>
            <person name="Satoh N."/>
            <person name="Nishiyama T."/>
            <person name="Hasebe M."/>
            <person name="Maruyama T."/>
            <person name="Minagawa J."/>
            <person name="Obokata J."/>
            <person name="Shigenobu S."/>
        </authorList>
    </citation>
    <scope>NUCLEOTIDE SEQUENCE [LARGE SCALE GENOMIC DNA]</scope>
</reference>
<gene>
    <name evidence="2" type="ORF">PoB_006423600</name>
</gene>
<name>A0AAV4D0Y0_9GAST</name>
<dbReference type="EMBL" id="BLXT01007302">
    <property type="protein sequence ID" value="GFO37731.1"/>
    <property type="molecule type" value="Genomic_DNA"/>
</dbReference>
<organism evidence="2 3">
    <name type="scientific">Plakobranchus ocellatus</name>
    <dbReference type="NCBI Taxonomy" id="259542"/>
    <lineage>
        <taxon>Eukaryota</taxon>
        <taxon>Metazoa</taxon>
        <taxon>Spiralia</taxon>
        <taxon>Lophotrochozoa</taxon>
        <taxon>Mollusca</taxon>
        <taxon>Gastropoda</taxon>
        <taxon>Heterobranchia</taxon>
        <taxon>Euthyneura</taxon>
        <taxon>Panpulmonata</taxon>
        <taxon>Sacoglossa</taxon>
        <taxon>Placobranchoidea</taxon>
        <taxon>Plakobranchidae</taxon>
        <taxon>Plakobranchus</taxon>
    </lineage>
</organism>
<feature type="compositionally biased region" description="Basic and acidic residues" evidence="1">
    <location>
        <begin position="44"/>
        <end position="58"/>
    </location>
</feature>
<keyword evidence="3" id="KW-1185">Reference proteome</keyword>